<keyword evidence="5" id="KW-1185">Reference proteome</keyword>
<feature type="domain" description="CSD" evidence="2">
    <location>
        <begin position="52"/>
        <end position="118"/>
    </location>
</feature>
<dbReference type="Pfam" id="PF00313">
    <property type="entry name" value="CSD"/>
    <property type="match status" value="1"/>
</dbReference>
<comment type="caution">
    <text evidence="4">The sequence shown here is derived from an EMBL/GenBank/DDBJ whole genome shotgun (WGS) entry which is preliminary data.</text>
</comment>
<sequence>MFNLIARRAPAACRFVASSSAVAGPNVHPSTLTMLTMRASPFSDHPSSSGEKVRGVVKWFDAKKGFGFITPEDGSIDLFVHHSSIHAAGFRSLGDGESVEFDVVSEPNGKTKAINVTGPDGGYVQGTPRRMDDGYGGGGYGGGGGRGGGGYGGGGNRGGGGGGYGRNDDGYGGGGGY</sequence>
<dbReference type="InterPro" id="IPR012340">
    <property type="entry name" value="NA-bd_OB-fold"/>
</dbReference>
<evidence type="ECO:0000313" key="5">
    <source>
        <dbReference type="Proteomes" id="UP001530377"/>
    </source>
</evidence>
<organism evidence="4 5">
    <name type="scientific">Cyclostephanos tholiformis</name>
    <dbReference type="NCBI Taxonomy" id="382380"/>
    <lineage>
        <taxon>Eukaryota</taxon>
        <taxon>Sar</taxon>
        <taxon>Stramenopiles</taxon>
        <taxon>Ochrophyta</taxon>
        <taxon>Bacillariophyta</taxon>
        <taxon>Coscinodiscophyceae</taxon>
        <taxon>Thalassiosirophycidae</taxon>
        <taxon>Stephanodiscales</taxon>
        <taxon>Stephanodiscaceae</taxon>
        <taxon>Cyclostephanos</taxon>
    </lineage>
</organism>
<feature type="region of interest" description="Disordered" evidence="1">
    <location>
        <begin position="152"/>
        <end position="177"/>
    </location>
</feature>
<name>A0ABD3RCR1_9STRA</name>
<evidence type="ECO:0000256" key="1">
    <source>
        <dbReference type="SAM" id="MobiDB-lite"/>
    </source>
</evidence>
<evidence type="ECO:0000259" key="2">
    <source>
        <dbReference type="PROSITE" id="PS51857"/>
    </source>
</evidence>
<gene>
    <name evidence="4" type="ORF">ACHAXA_006434</name>
    <name evidence="3" type="ORF">ACHAXA_011744</name>
</gene>
<dbReference type="SUPFAM" id="SSF50249">
    <property type="entry name" value="Nucleic acid-binding proteins"/>
    <property type="match status" value="1"/>
</dbReference>
<dbReference type="EMBL" id="JALLPB020000765">
    <property type="protein sequence ID" value="KAL3806637.1"/>
    <property type="molecule type" value="Genomic_DNA"/>
</dbReference>
<dbReference type="PROSITE" id="PS00352">
    <property type="entry name" value="CSD_1"/>
    <property type="match status" value="1"/>
</dbReference>
<dbReference type="PRINTS" id="PR00050">
    <property type="entry name" value="COLDSHOCK"/>
</dbReference>
<protein>
    <recommendedName>
        <fullName evidence="2">CSD domain-containing protein</fullName>
    </recommendedName>
</protein>
<accession>A0ABD3RCR1</accession>
<dbReference type="SMART" id="SM00357">
    <property type="entry name" value="CSP"/>
    <property type="match status" value="1"/>
</dbReference>
<dbReference type="Proteomes" id="UP001530377">
    <property type="component" value="Unassembled WGS sequence"/>
</dbReference>
<dbReference type="PANTHER" id="PTHR46565">
    <property type="entry name" value="COLD SHOCK DOMAIN PROTEIN 2"/>
    <property type="match status" value="1"/>
</dbReference>
<dbReference type="InterPro" id="IPR019844">
    <property type="entry name" value="CSD_CS"/>
</dbReference>
<dbReference type="EMBL" id="JALLPB020000302">
    <property type="protein sequence ID" value="KAL3810790.1"/>
    <property type="molecule type" value="Genomic_DNA"/>
</dbReference>
<dbReference type="CDD" id="cd04458">
    <property type="entry name" value="CSP_CDS"/>
    <property type="match status" value="1"/>
</dbReference>
<evidence type="ECO:0000313" key="3">
    <source>
        <dbReference type="EMBL" id="KAL3806637.1"/>
    </source>
</evidence>
<evidence type="ECO:0000313" key="4">
    <source>
        <dbReference type="EMBL" id="KAL3810790.1"/>
    </source>
</evidence>
<dbReference type="PANTHER" id="PTHR46565:SF20">
    <property type="entry name" value="COLD SHOCK DOMAIN-CONTAINING PROTEIN 4"/>
    <property type="match status" value="1"/>
</dbReference>
<reference evidence="4 5" key="1">
    <citation type="submission" date="2024-10" db="EMBL/GenBank/DDBJ databases">
        <title>Updated reference genomes for cyclostephanoid diatoms.</title>
        <authorList>
            <person name="Roberts W.R."/>
            <person name="Alverson A.J."/>
        </authorList>
    </citation>
    <scope>NUCLEOTIDE SEQUENCE [LARGE SCALE GENOMIC DNA]</scope>
    <source>
        <strain evidence="4 5">AJA228-03</strain>
    </source>
</reference>
<dbReference type="InterPro" id="IPR011129">
    <property type="entry name" value="CSD"/>
</dbReference>
<proteinExistence type="predicted"/>
<dbReference type="AlphaFoldDB" id="A0ABD3RCR1"/>
<dbReference type="Gene3D" id="2.40.50.140">
    <property type="entry name" value="Nucleic acid-binding proteins"/>
    <property type="match status" value="1"/>
</dbReference>
<dbReference type="PROSITE" id="PS51857">
    <property type="entry name" value="CSD_2"/>
    <property type="match status" value="1"/>
</dbReference>
<dbReference type="InterPro" id="IPR002059">
    <property type="entry name" value="CSP_DNA-bd"/>
</dbReference>